<accession>A0ABR0SXZ8</accession>
<comment type="caution">
    <text evidence="1">The sequence shown here is derived from an EMBL/GenBank/DDBJ whole genome shotgun (WGS) entry which is preliminary data.</text>
</comment>
<dbReference type="EMBL" id="JAVFKD010000002">
    <property type="protein sequence ID" value="KAK5996889.1"/>
    <property type="molecule type" value="Genomic_DNA"/>
</dbReference>
<organism evidence="1 2">
    <name type="scientific">Cladobotryum mycophilum</name>
    <dbReference type="NCBI Taxonomy" id="491253"/>
    <lineage>
        <taxon>Eukaryota</taxon>
        <taxon>Fungi</taxon>
        <taxon>Dikarya</taxon>
        <taxon>Ascomycota</taxon>
        <taxon>Pezizomycotina</taxon>
        <taxon>Sordariomycetes</taxon>
        <taxon>Hypocreomycetidae</taxon>
        <taxon>Hypocreales</taxon>
        <taxon>Hypocreaceae</taxon>
        <taxon>Cladobotryum</taxon>
    </lineage>
</organism>
<dbReference type="CDD" id="cd02440">
    <property type="entry name" value="AdoMet_MTases"/>
    <property type="match status" value="1"/>
</dbReference>
<protein>
    <recommendedName>
        <fullName evidence="3">Methyltransferase type 11 domain-containing protein</fullName>
    </recommendedName>
</protein>
<evidence type="ECO:0000313" key="2">
    <source>
        <dbReference type="Proteomes" id="UP001338125"/>
    </source>
</evidence>
<sequence length="287" mass="30713">MSASKSPGSVGYFDAGASQYEKTSGDCTRDLARSVVDLPQLASMYSPDALVLDNAAGPGIIAEEIILHARKTGKSIPPLRVVEPAPNMIALADAKLSALGAGDTCTTHVMLGEELGFPDDTFTHSITNLGLMFFSDGPQGVKEIYRTLKPGGVAVITCWSFMGYIDGVIRPSQAAARPSDPPYQIPLPTNWFQPEYVEKVLTEDGGFSDVVLGQRDAHFGAPTLEELGTLLGQVFTYLYKDWSAAEQEKFKEAMNANIAKVAEPYTMVSGQPGFGIPMTAIVAISQK</sequence>
<evidence type="ECO:0008006" key="3">
    <source>
        <dbReference type="Google" id="ProtNLM"/>
    </source>
</evidence>
<proteinExistence type="predicted"/>
<keyword evidence="2" id="KW-1185">Reference proteome</keyword>
<dbReference type="Proteomes" id="UP001338125">
    <property type="component" value="Unassembled WGS sequence"/>
</dbReference>
<gene>
    <name evidence="1" type="ORF">PT974_02236</name>
</gene>
<name>A0ABR0SXZ8_9HYPO</name>
<dbReference type="InterPro" id="IPR029063">
    <property type="entry name" value="SAM-dependent_MTases_sf"/>
</dbReference>
<dbReference type="SUPFAM" id="SSF53335">
    <property type="entry name" value="S-adenosyl-L-methionine-dependent methyltransferases"/>
    <property type="match status" value="1"/>
</dbReference>
<dbReference type="Gene3D" id="3.40.50.150">
    <property type="entry name" value="Vaccinia Virus protein VP39"/>
    <property type="match status" value="1"/>
</dbReference>
<evidence type="ECO:0000313" key="1">
    <source>
        <dbReference type="EMBL" id="KAK5996889.1"/>
    </source>
</evidence>
<reference evidence="1 2" key="1">
    <citation type="submission" date="2024-01" db="EMBL/GenBank/DDBJ databases">
        <title>Complete genome of Cladobotryum mycophilum ATHUM6906.</title>
        <authorList>
            <person name="Christinaki A.C."/>
            <person name="Myridakis A.I."/>
            <person name="Kouvelis V.N."/>
        </authorList>
    </citation>
    <scope>NUCLEOTIDE SEQUENCE [LARGE SCALE GENOMIC DNA]</scope>
    <source>
        <strain evidence="1 2">ATHUM6906</strain>
    </source>
</reference>
<dbReference type="Pfam" id="PF01209">
    <property type="entry name" value="Ubie_methyltran"/>
    <property type="match status" value="1"/>
</dbReference>